<comment type="cofactor">
    <cofactor evidence="5">
        <name>6-hydroxy-FAD</name>
        <dbReference type="ChEBI" id="CHEBI:60470"/>
    </cofactor>
</comment>
<dbReference type="GO" id="GO:0005737">
    <property type="term" value="C:cytoplasm"/>
    <property type="evidence" value="ECO:0000318"/>
    <property type="project" value="GO_Central"/>
</dbReference>
<evidence type="ECO:0000256" key="4">
    <source>
        <dbReference type="ARBA" id="ARBA00023002"/>
    </source>
</evidence>
<dbReference type="GO" id="GO:0004174">
    <property type="term" value="F:electron-transferring-flavoprotein dehydrogenase activity"/>
    <property type="evidence" value="ECO:0000318"/>
    <property type="project" value="GO_Central"/>
</dbReference>
<dbReference type="KEGG" id="cin:100177966"/>
<keyword evidence="16" id="KW-1185">Reference proteome</keyword>
<dbReference type="InterPro" id="IPR036188">
    <property type="entry name" value="FAD/NAD-bd_sf"/>
</dbReference>
<dbReference type="GeneTree" id="ENSGT00390000004582"/>
<evidence type="ECO:0000256" key="6">
    <source>
        <dbReference type="ARBA" id="ARBA00040253"/>
    </source>
</evidence>
<comment type="catalytic activity">
    <reaction evidence="9">
        <text>menadione + NADH + H(+) = menadiol + NAD(+)</text>
        <dbReference type="Rhea" id="RHEA:69695"/>
        <dbReference type="ChEBI" id="CHEBI:6746"/>
        <dbReference type="ChEBI" id="CHEBI:15378"/>
        <dbReference type="ChEBI" id="CHEBI:28869"/>
        <dbReference type="ChEBI" id="CHEBI:57540"/>
        <dbReference type="ChEBI" id="CHEBI:57945"/>
    </reaction>
    <physiologicalReaction direction="left-to-right" evidence="9">
        <dbReference type="Rhea" id="RHEA:69696"/>
    </physiologicalReaction>
</comment>
<dbReference type="RefSeq" id="XP_026689554.1">
    <property type="nucleotide sequence ID" value="XM_026833753.1"/>
</dbReference>
<dbReference type="PRINTS" id="PR00368">
    <property type="entry name" value="FADPNR"/>
</dbReference>
<dbReference type="Gene3D" id="3.50.50.100">
    <property type="match status" value="1"/>
</dbReference>
<dbReference type="InParanoid" id="F6QAL4"/>
<evidence type="ECO:0000256" key="11">
    <source>
        <dbReference type="ARBA" id="ARBA00049275"/>
    </source>
</evidence>
<accession>F6QAL4</accession>
<dbReference type="PANTHER" id="PTHR43735:SF3">
    <property type="entry name" value="FERROPTOSIS SUPPRESSOR PROTEIN 1"/>
    <property type="match status" value="1"/>
</dbReference>
<feature type="domain" description="FAD/NAD(P)-binding" evidence="14">
    <location>
        <begin position="14"/>
        <end position="293"/>
    </location>
</feature>
<dbReference type="GO" id="GO:0110076">
    <property type="term" value="P:negative regulation of ferroptosis"/>
    <property type="evidence" value="ECO:0000318"/>
    <property type="project" value="GO_Central"/>
</dbReference>
<evidence type="ECO:0000256" key="12">
    <source>
        <dbReference type="ARBA" id="ARBA00049479"/>
    </source>
</evidence>
<keyword evidence="2" id="KW-0285">Flavoprotein</keyword>
<dbReference type="GO" id="GO:0050660">
    <property type="term" value="F:flavin adenine dinucleotide binding"/>
    <property type="evidence" value="ECO:0000318"/>
    <property type="project" value="GO_Central"/>
</dbReference>
<comment type="catalytic activity">
    <reaction evidence="10">
        <text>ubiquinone-10 + NADH + H(+) = ubiquinol-10 + NAD(+)</text>
        <dbReference type="Rhea" id="RHEA:61984"/>
        <dbReference type="ChEBI" id="CHEBI:15378"/>
        <dbReference type="ChEBI" id="CHEBI:46245"/>
        <dbReference type="ChEBI" id="CHEBI:57540"/>
        <dbReference type="ChEBI" id="CHEBI:57945"/>
        <dbReference type="ChEBI" id="CHEBI:64183"/>
    </reaction>
    <physiologicalReaction direction="left-to-right" evidence="10">
        <dbReference type="Rhea" id="RHEA:61985"/>
    </physiologicalReaction>
</comment>
<name>F6QAL4_CIOIN</name>
<dbReference type="GO" id="GO:0031966">
    <property type="term" value="C:mitochondrial membrane"/>
    <property type="evidence" value="ECO:0000318"/>
    <property type="project" value="GO_Central"/>
</dbReference>
<evidence type="ECO:0000256" key="1">
    <source>
        <dbReference type="ARBA" id="ARBA00006442"/>
    </source>
</evidence>
<comment type="similarity">
    <text evidence="1">Belongs to the FAD-dependent oxidoreductase family.</text>
</comment>
<dbReference type="GO" id="GO:0008637">
    <property type="term" value="P:apoptotic mitochondrial changes"/>
    <property type="evidence" value="ECO:0000318"/>
    <property type="project" value="GO_Central"/>
</dbReference>
<comment type="catalytic activity">
    <reaction evidence="11">
        <text>phylloquinone + NADH + H(+) = phylloquinol + NAD(+)</text>
        <dbReference type="Rhea" id="RHEA:74075"/>
        <dbReference type="ChEBI" id="CHEBI:15378"/>
        <dbReference type="ChEBI" id="CHEBI:18067"/>
        <dbReference type="ChEBI" id="CHEBI:28433"/>
        <dbReference type="ChEBI" id="CHEBI:57540"/>
        <dbReference type="ChEBI" id="CHEBI:57945"/>
    </reaction>
    <physiologicalReaction direction="left-to-right" evidence="11">
        <dbReference type="Rhea" id="RHEA:74076"/>
    </physiologicalReaction>
</comment>
<dbReference type="RefSeq" id="XP_002125889.1">
    <property type="nucleotide sequence ID" value="XM_002125853.4"/>
</dbReference>
<reference evidence="15" key="4">
    <citation type="submission" date="2025-09" db="UniProtKB">
        <authorList>
            <consortium name="Ensembl"/>
        </authorList>
    </citation>
    <scope>IDENTIFICATION</scope>
</reference>
<dbReference type="PANTHER" id="PTHR43735">
    <property type="entry name" value="APOPTOSIS-INDUCING FACTOR 1"/>
    <property type="match status" value="1"/>
</dbReference>
<dbReference type="Ensembl" id="ENSCINT00000018137.3">
    <property type="protein sequence ID" value="ENSCINP00000018137.3"/>
    <property type="gene ID" value="ENSCING00000008922.3"/>
</dbReference>
<dbReference type="GeneID" id="100177966"/>
<dbReference type="HOGENOM" id="CLU_019845_2_1_1"/>
<evidence type="ECO:0000313" key="16">
    <source>
        <dbReference type="Proteomes" id="UP000008144"/>
    </source>
</evidence>
<reference evidence="15" key="3">
    <citation type="submission" date="2025-08" db="UniProtKB">
        <authorList>
            <consortium name="Ensembl"/>
        </authorList>
    </citation>
    <scope>IDENTIFICATION</scope>
</reference>
<dbReference type="AlphaFoldDB" id="F6QAL4"/>
<reference evidence="15" key="2">
    <citation type="journal article" date="2008" name="Genome Biol.">
        <title>Improved genome assembly and evidence-based global gene model set for the chordate Ciona intestinalis: new insight into intron and operon populations.</title>
        <authorList>
            <person name="Satou Y."/>
            <person name="Mineta K."/>
            <person name="Ogasawara M."/>
            <person name="Sasakura Y."/>
            <person name="Shoguchi E."/>
            <person name="Ueno K."/>
            <person name="Yamada L."/>
            <person name="Matsumoto J."/>
            <person name="Wasserscheid J."/>
            <person name="Dewar K."/>
            <person name="Wiley G.B."/>
            <person name="Macmil S.L."/>
            <person name="Roe B.A."/>
            <person name="Zeller R.W."/>
            <person name="Hastings K.E."/>
            <person name="Lemaire P."/>
            <person name="Lindquist E."/>
            <person name="Endo T."/>
            <person name="Hotta K."/>
            <person name="Inaba K."/>
        </authorList>
    </citation>
    <scope>NUCLEOTIDE SEQUENCE [LARGE SCALE GENOMIC DNA]</scope>
    <source>
        <strain evidence="15">wild type</strain>
    </source>
</reference>
<sequence length="376" mass="40653">MGAGSSVTPRDDMHLVIVGGGYGGSYFAVQMIKSGLCKVTLIDGRDAMFHSIGALRTVVDEDYFKYLCIPYDQMVGDSFTQGEVSNLDTASKTLTLKDGKTVNYTHLVIASGSRSGFPSKVAVDASTEEVKRLYDEYRKEVVAAKRVLMIGGGAVGVELAGEIKTEFPDKEVTIVSSSEFLVTTRTKSAFQKNIKESLRKKNVTVILGDRVSNLDDLTLNKHVEGQVVKTTGGKELTADLVVPCTGITVNNQFFKQALAGALTEHGALEVNEYFQVKGHEKIYAMGDVTNVNEEKMAYTAKIHADLIKSNLLAEAGGKTKKAYQGARVAMVVPVGRTGGAGQFMGMQLGDFAVKMFKAEDLFAKSIWSDLGMKLPQ</sequence>
<dbReference type="FunFam" id="3.50.50.100:FF:000006">
    <property type="entry name" value="apoptosis-inducing factor 2"/>
    <property type="match status" value="1"/>
</dbReference>
<comment type="function">
    <text evidence="13">Putative FAD-dependent oxidoreductase.</text>
</comment>
<dbReference type="Pfam" id="PF07992">
    <property type="entry name" value="Pyr_redox_2"/>
    <property type="match status" value="1"/>
</dbReference>
<dbReference type="OrthoDB" id="3244603at2759"/>
<dbReference type="PRINTS" id="PR00469">
    <property type="entry name" value="PNDRDTASEII"/>
</dbReference>
<dbReference type="SUPFAM" id="SSF51905">
    <property type="entry name" value="FAD/NAD(P)-binding domain"/>
    <property type="match status" value="1"/>
</dbReference>
<evidence type="ECO:0000256" key="5">
    <source>
        <dbReference type="ARBA" id="ARBA00037027"/>
    </source>
</evidence>
<organism evidence="15 16">
    <name type="scientific">Ciona intestinalis</name>
    <name type="common">Transparent sea squirt</name>
    <name type="synonym">Ascidia intestinalis</name>
    <dbReference type="NCBI Taxonomy" id="7719"/>
    <lineage>
        <taxon>Eukaryota</taxon>
        <taxon>Metazoa</taxon>
        <taxon>Chordata</taxon>
        <taxon>Tunicata</taxon>
        <taxon>Ascidiacea</taxon>
        <taxon>Phlebobranchia</taxon>
        <taxon>Cionidae</taxon>
        <taxon>Ciona</taxon>
    </lineage>
</organism>
<evidence type="ECO:0000256" key="7">
    <source>
        <dbReference type="ARBA" id="ARBA00041541"/>
    </source>
</evidence>
<dbReference type="EMBL" id="EAAA01001796">
    <property type="status" value="NOT_ANNOTATED_CDS"/>
    <property type="molecule type" value="Genomic_DNA"/>
</dbReference>
<gene>
    <name evidence="15" type="primary">LOC100177966</name>
</gene>
<protein>
    <recommendedName>
        <fullName evidence="6">Ferroptosis suppressor protein 1</fullName>
    </recommendedName>
    <alternativeName>
        <fullName evidence="7">Apoptosis-inducing factor homologous mitochondrion-associated inducer of death</fullName>
    </alternativeName>
    <alternativeName>
        <fullName evidence="8">p53-responsive gene 3 protein</fullName>
    </alternativeName>
</protein>
<dbReference type="OMA" id="TWEIAPP"/>
<evidence type="ECO:0000256" key="10">
    <source>
        <dbReference type="ARBA" id="ARBA00049236"/>
    </source>
</evidence>
<proteinExistence type="inferred from homology"/>
<evidence type="ECO:0000256" key="13">
    <source>
        <dbReference type="ARBA" id="ARBA00057036"/>
    </source>
</evidence>
<dbReference type="STRING" id="7719.ENSCINP00000018137"/>
<evidence type="ECO:0000256" key="9">
    <source>
        <dbReference type="ARBA" id="ARBA00048412"/>
    </source>
</evidence>
<dbReference type="GO" id="GO:0043065">
    <property type="term" value="P:positive regulation of apoptotic process"/>
    <property type="evidence" value="ECO:0000318"/>
    <property type="project" value="GO_Central"/>
</dbReference>
<keyword evidence="4" id="KW-0560">Oxidoreductase</keyword>
<dbReference type="InterPro" id="IPR023753">
    <property type="entry name" value="FAD/NAD-binding_dom"/>
</dbReference>
<reference evidence="16" key="1">
    <citation type="journal article" date="2002" name="Science">
        <title>The draft genome of Ciona intestinalis: insights into chordate and vertebrate origins.</title>
        <authorList>
            <person name="Dehal P."/>
            <person name="Satou Y."/>
            <person name="Campbell R.K."/>
            <person name="Chapman J."/>
            <person name="Degnan B."/>
            <person name="De Tomaso A."/>
            <person name="Davidson B."/>
            <person name="Di Gregorio A."/>
            <person name="Gelpke M."/>
            <person name="Goodstein D.M."/>
            <person name="Harafuji N."/>
            <person name="Hastings K.E."/>
            <person name="Ho I."/>
            <person name="Hotta K."/>
            <person name="Huang W."/>
            <person name="Kawashima T."/>
            <person name="Lemaire P."/>
            <person name="Martinez D."/>
            <person name="Meinertzhagen I.A."/>
            <person name="Necula S."/>
            <person name="Nonaka M."/>
            <person name="Putnam N."/>
            <person name="Rash S."/>
            <person name="Saiga H."/>
            <person name="Satake M."/>
            <person name="Terry A."/>
            <person name="Yamada L."/>
            <person name="Wang H.G."/>
            <person name="Awazu S."/>
            <person name="Azumi K."/>
            <person name="Boore J."/>
            <person name="Branno M."/>
            <person name="Chin-Bow S."/>
            <person name="DeSantis R."/>
            <person name="Doyle S."/>
            <person name="Francino P."/>
            <person name="Keys D.N."/>
            <person name="Haga S."/>
            <person name="Hayashi H."/>
            <person name="Hino K."/>
            <person name="Imai K.S."/>
            <person name="Inaba K."/>
            <person name="Kano S."/>
            <person name="Kobayashi K."/>
            <person name="Kobayashi M."/>
            <person name="Lee B.I."/>
            <person name="Makabe K.W."/>
            <person name="Manohar C."/>
            <person name="Matassi G."/>
            <person name="Medina M."/>
            <person name="Mochizuki Y."/>
            <person name="Mount S."/>
            <person name="Morishita T."/>
            <person name="Miura S."/>
            <person name="Nakayama A."/>
            <person name="Nishizaka S."/>
            <person name="Nomoto H."/>
            <person name="Ohta F."/>
            <person name="Oishi K."/>
            <person name="Rigoutsos I."/>
            <person name="Sano M."/>
            <person name="Sasaki A."/>
            <person name="Sasakura Y."/>
            <person name="Shoguchi E."/>
            <person name="Shin-i T."/>
            <person name="Spagnuolo A."/>
            <person name="Stainier D."/>
            <person name="Suzuki M.M."/>
            <person name="Tassy O."/>
            <person name="Takatori N."/>
            <person name="Tokuoka M."/>
            <person name="Yagi K."/>
            <person name="Yoshizaki F."/>
            <person name="Wada S."/>
            <person name="Zhang C."/>
            <person name="Hyatt P.D."/>
            <person name="Larimer F."/>
            <person name="Detter C."/>
            <person name="Doggett N."/>
            <person name="Glavina T."/>
            <person name="Hawkins T."/>
            <person name="Richardson P."/>
            <person name="Lucas S."/>
            <person name="Kohara Y."/>
            <person name="Levine M."/>
            <person name="Satoh N."/>
            <person name="Rokhsar D.S."/>
        </authorList>
    </citation>
    <scope>NUCLEOTIDE SEQUENCE [LARGE SCALE GENOMIC DNA]</scope>
</reference>
<dbReference type="Proteomes" id="UP000008144">
    <property type="component" value="Chromosome 3"/>
</dbReference>
<evidence type="ECO:0000313" key="15">
    <source>
        <dbReference type="Ensembl" id="ENSCINP00000018137.3"/>
    </source>
</evidence>
<evidence type="ECO:0000259" key="14">
    <source>
        <dbReference type="Pfam" id="PF07992"/>
    </source>
</evidence>
<comment type="catalytic activity">
    <reaction evidence="12">
        <text>menaquinone-4 + NADH + H(+) = menaquinol-4 + NAD(+)</text>
        <dbReference type="Rhea" id="RHEA:74079"/>
        <dbReference type="ChEBI" id="CHEBI:15378"/>
        <dbReference type="ChEBI" id="CHEBI:57540"/>
        <dbReference type="ChEBI" id="CHEBI:57945"/>
        <dbReference type="ChEBI" id="CHEBI:78277"/>
        <dbReference type="ChEBI" id="CHEBI:193091"/>
    </reaction>
    <physiologicalReaction direction="left-to-right" evidence="12">
        <dbReference type="Rhea" id="RHEA:74080"/>
    </physiologicalReaction>
</comment>
<accession>A0A1W2W6W6</accession>
<keyword evidence="3" id="KW-0274">FAD</keyword>
<evidence type="ECO:0000256" key="3">
    <source>
        <dbReference type="ARBA" id="ARBA00022827"/>
    </source>
</evidence>
<evidence type="ECO:0000256" key="2">
    <source>
        <dbReference type="ARBA" id="ARBA00022630"/>
    </source>
</evidence>
<evidence type="ECO:0000256" key="8">
    <source>
        <dbReference type="ARBA" id="ARBA00042318"/>
    </source>
</evidence>